<dbReference type="PANTHER" id="PTHR43876:SF7">
    <property type="entry name" value="UBIQUINONE BIOSYNTHESIS MONOOXYGENASE COQ6, MITOCHONDRIAL"/>
    <property type="match status" value="1"/>
</dbReference>
<name>A0A857J3E6_9BURK</name>
<feature type="domain" description="FAD-binding" evidence="1">
    <location>
        <begin position="134"/>
        <end position="330"/>
    </location>
</feature>
<evidence type="ECO:0000313" key="2">
    <source>
        <dbReference type="EMBL" id="QHI98450.1"/>
    </source>
</evidence>
<dbReference type="SUPFAM" id="SSF51905">
    <property type="entry name" value="FAD/NAD(P)-binding domain"/>
    <property type="match status" value="1"/>
</dbReference>
<dbReference type="Proteomes" id="UP000464787">
    <property type="component" value="Chromosome"/>
</dbReference>
<dbReference type="EMBL" id="CP047650">
    <property type="protein sequence ID" value="QHI98450.1"/>
    <property type="molecule type" value="Genomic_DNA"/>
</dbReference>
<proteinExistence type="predicted"/>
<dbReference type="PROSITE" id="PS01304">
    <property type="entry name" value="UBIH"/>
    <property type="match status" value="1"/>
</dbReference>
<dbReference type="Gene3D" id="3.30.9.10">
    <property type="entry name" value="D-Amino Acid Oxidase, subunit A, domain 2"/>
    <property type="match status" value="1"/>
</dbReference>
<dbReference type="GO" id="GO:0071949">
    <property type="term" value="F:FAD binding"/>
    <property type="evidence" value="ECO:0007669"/>
    <property type="project" value="InterPro"/>
</dbReference>
<dbReference type="KEGG" id="xyk:GT347_10855"/>
<protein>
    <submittedName>
        <fullName evidence="2">Ubiquinone biosynthesis protein UbiH</fullName>
    </submittedName>
</protein>
<gene>
    <name evidence="2" type="ORF">GT347_10855</name>
</gene>
<dbReference type="PANTHER" id="PTHR43876">
    <property type="entry name" value="UBIQUINONE BIOSYNTHESIS MONOOXYGENASE COQ6, MITOCHONDRIAL"/>
    <property type="match status" value="1"/>
</dbReference>
<sequence length="382" mass="40360">MVQNPDVCIRGAGVVGSTLALLLARERLRVALVSQAPAAAAAPPSGDVSDVRAYALNAASRELLLSLRAWPEPEFATPVAAMEIHGDGDGVVRFSAEAQGVPALAWIVDLPALQARLADALRFQPLVEPVDAPLAAPLTAVCEGRASATRATFGVEFETTPYPQRAIAARLRCQKPHGGVARQWFLPDGILALLPLGGPSGDTVAMVWSAETARAGELLALDDAAFAAEALAATVGAVGTLSLTSPRADWPLQFARANRWCGPMPEAGPKTASWVLAGDAAHNVHPLAGQGLNLGLADVAELAEVLHQRDYWRSPGDLRLLRRYERARKAGLWPMGLATDSLQQLFSLPGKPVQALRNWGLNGFDASGPVKSWLARQAMGTR</sequence>
<dbReference type="Gene3D" id="3.50.50.60">
    <property type="entry name" value="FAD/NAD(P)-binding domain"/>
    <property type="match status" value="2"/>
</dbReference>
<keyword evidence="2" id="KW-0830">Ubiquinone</keyword>
<dbReference type="AlphaFoldDB" id="A0A857J3E6"/>
<dbReference type="InterPro" id="IPR051205">
    <property type="entry name" value="UbiH/COQ6_monooxygenase"/>
</dbReference>
<accession>A0A857J3E6</accession>
<dbReference type="PRINTS" id="PR00420">
    <property type="entry name" value="RNGMNOXGNASE"/>
</dbReference>
<dbReference type="RefSeq" id="WP_160551967.1">
    <property type="nucleotide sequence ID" value="NZ_CP047650.1"/>
</dbReference>
<dbReference type="InterPro" id="IPR036188">
    <property type="entry name" value="FAD/NAD-bd_sf"/>
</dbReference>
<evidence type="ECO:0000259" key="1">
    <source>
        <dbReference type="Pfam" id="PF01494"/>
    </source>
</evidence>
<evidence type="ECO:0000313" key="3">
    <source>
        <dbReference type="Proteomes" id="UP000464787"/>
    </source>
</evidence>
<organism evidence="2 3">
    <name type="scientific">Xylophilus rhododendri</name>
    <dbReference type="NCBI Taxonomy" id="2697032"/>
    <lineage>
        <taxon>Bacteria</taxon>
        <taxon>Pseudomonadati</taxon>
        <taxon>Pseudomonadota</taxon>
        <taxon>Betaproteobacteria</taxon>
        <taxon>Burkholderiales</taxon>
        <taxon>Xylophilus</taxon>
    </lineage>
</organism>
<reference evidence="2 3" key="1">
    <citation type="submission" date="2020-01" db="EMBL/GenBank/DDBJ databases">
        <title>Genome sequencing of strain KACC 21265.</title>
        <authorList>
            <person name="Heo J."/>
            <person name="Kim S.-J."/>
            <person name="Kim J.-S."/>
            <person name="Hong S.-B."/>
            <person name="Kwon S.-W."/>
        </authorList>
    </citation>
    <scope>NUCLEOTIDE SEQUENCE [LARGE SCALE GENOMIC DNA]</scope>
    <source>
        <strain evidence="2 3">KACC 21265</strain>
    </source>
</reference>
<dbReference type="InterPro" id="IPR002938">
    <property type="entry name" value="FAD-bd"/>
</dbReference>
<dbReference type="InterPro" id="IPR018168">
    <property type="entry name" value="Ubi_Hdrlase_CS"/>
</dbReference>
<dbReference type="Pfam" id="PF01494">
    <property type="entry name" value="FAD_binding_3"/>
    <property type="match status" value="1"/>
</dbReference>
<keyword evidence="3" id="KW-1185">Reference proteome</keyword>